<evidence type="ECO:0000313" key="2">
    <source>
        <dbReference type="EMBL" id="GMR41258.1"/>
    </source>
</evidence>
<organism evidence="2 3">
    <name type="scientific">Pristionchus mayeri</name>
    <dbReference type="NCBI Taxonomy" id="1317129"/>
    <lineage>
        <taxon>Eukaryota</taxon>
        <taxon>Metazoa</taxon>
        <taxon>Ecdysozoa</taxon>
        <taxon>Nematoda</taxon>
        <taxon>Chromadorea</taxon>
        <taxon>Rhabditida</taxon>
        <taxon>Rhabditina</taxon>
        <taxon>Diplogasteromorpha</taxon>
        <taxon>Diplogasteroidea</taxon>
        <taxon>Neodiplogasteridae</taxon>
        <taxon>Pristionchus</taxon>
    </lineage>
</organism>
<gene>
    <name evidence="2" type="ORF">PMAYCL1PPCAC_11453</name>
</gene>
<feature type="non-terminal residue" evidence="2">
    <location>
        <position position="77"/>
    </location>
</feature>
<name>A0AAN4ZHB1_9BILA</name>
<proteinExistence type="predicted"/>
<feature type="non-terminal residue" evidence="2">
    <location>
        <position position="1"/>
    </location>
</feature>
<dbReference type="Proteomes" id="UP001328107">
    <property type="component" value="Unassembled WGS sequence"/>
</dbReference>
<keyword evidence="3" id="KW-1185">Reference proteome</keyword>
<feature type="region of interest" description="Disordered" evidence="1">
    <location>
        <begin position="31"/>
        <end position="57"/>
    </location>
</feature>
<sequence length="77" mass="9046">AQKRASDPSYLNNHSEFLKFTEEIAKITEENNKLESDLKKLSEHSEPETTEQEKAEISQHEMIVKYIEEAEIIRKKI</sequence>
<comment type="caution">
    <text evidence="2">The sequence shown here is derived from an EMBL/GenBank/DDBJ whole genome shotgun (WGS) entry which is preliminary data.</text>
</comment>
<accession>A0AAN4ZHB1</accession>
<reference evidence="3" key="1">
    <citation type="submission" date="2022-10" db="EMBL/GenBank/DDBJ databases">
        <title>Genome assembly of Pristionchus species.</title>
        <authorList>
            <person name="Yoshida K."/>
            <person name="Sommer R.J."/>
        </authorList>
    </citation>
    <scope>NUCLEOTIDE SEQUENCE [LARGE SCALE GENOMIC DNA]</scope>
    <source>
        <strain evidence="3">RS5460</strain>
    </source>
</reference>
<dbReference type="EMBL" id="BTRK01000003">
    <property type="protein sequence ID" value="GMR41258.1"/>
    <property type="molecule type" value="Genomic_DNA"/>
</dbReference>
<evidence type="ECO:0000256" key="1">
    <source>
        <dbReference type="SAM" id="MobiDB-lite"/>
    </source>
</evidence>
<evidence type="ECO:0000313" key="3">
    <source>
        <dbReference type="Proteomes" id="UP001328107"/>
    </source>
</evidence>
<protein>
    <submittedName>
        <fullName evidence="2">Uncharacterized protein</fullName>
    </submittedName>
</protein>
<dbReference type="AlphaFoldDB" id="A0AAN4ZHB1"/>